<dbReference type="InterPro" id="IPR036047">
    <property type="entry name" value="F-box-like_dom_sf"/>
</dbReference>
<dbReference type="NCBIfam" id="TIGR01640">
    <property type="entry name" value="F_box_assoc_1"/>
    <property type="match status" value="1"/>
</dbReference>
<accession>A0AAD4PCE4</accession>
<organism evidence="2 3">
    <name type="scientific">Perilla frutescens var. hirtella</name>
    <name type="common">Perilla citriodora</name>
    <name type="synonym">Perilla setoyensis</name>
    <dbReference type="NCBI Taxonomy" id="608512"/>
    <lineage>
        <taxon>Eukaryota</taxon>
        <taxon>Viridiplantae</taxon>
        <taxon>Streptophyta</taxon>
        <taxon>Embryophyta</taxon>
        <taxon>Tracheophyta</taxon>
        <taxon>Spermatophyta</taxon>
        <taxon>Magnoliopsida</taxon>
        <taxon>eudicotyledons</taxon>
        <taxon>Gunneridae</taxon>
        <taxon>Pentapetalae</taxon>
        <taxon>asterids</taxon>
        <taxon>lamiids</taxon>
        <taxon>Lamiales</taxon>
        <taxon>Lamiaceae</taxon>
        <taxon>Nepetoideae</taxon>
        <taxon>Elsholtzieae</taxon>
        <taxon>Perilla</taxon>
    </lineage>
</organism>
<dbReference type="InterPro" id="IPR001810">
    <property type="entry name" value="F-box_dom"/>
</dbReference>
<dbReference type="Proteomes" id="UP001190926">
    <property type="component" value="Unassembled WGS sequence"/>
</dbReference>
<dbReference type="PANTHER" id="PTHR31672">
    <property type="entry name" value="BNACNNG10540D PROTEIN"/>
    <property type="match status" value="1"/>
</dbReference>
<name>A0AAD4PCE4_PERFH</name>
<dbReference type="InterPro" id="IPR006527">
    <property type="entry name" value="F-box-assoc_dom_typ1"/>
</dbReference>
<dbReference type="Gene3D" id="1.20.1280.50">
    <property type="match status" value="1"/>
</dbReference>
<evidence type="ECO:0000313" key="3">
    <source>
        <dbReference type="Proteomes" id="UP001190926"/>
    </source>
</evidence>
<evidence type="ECO:0000313" key="2">
    <source>
        <dbReference type="EMBL" id="KAH6834131.1"/>
    </source>
</evidence>
<dbReference type="InterPro" id="IPR017451">
    <property type="entry name" value="F-box-assoc_interact_dom"/>
</dbReference>
<dbReference type="EMBL" id="SDAM02000053">
    <property type="protein sequence ID" value="KAH6834131.1"/>
    <property type="molecule type" value="Genomic_DNA"/>
</dbReference>
<dbReference type="SUPFAM" id="SSF81383">
    <property type="entry name" value="F-box domain"/>
    <property type="match status" value="1"/>
</dbReference>
<reference evidence="2 3" key="1">
    <citation type="journal article" date="2021" name="Nat. Commun.">
        <title>Incipient diploidization of the medicinal plant Perilla within 10,000 years.</title>
        <authorList>
            <person name="Zhang Y."/>
            <person name="Shen Q."/>
            <person name="Leng L."/>
            <person name="Zhang D."/>
            <person name="Chen S."/>
            <person name="Shi Y."/>
            <person name="Ning Z."/>
            <person name="Chen S."/>
        </authorList>
    </citation>
    <scope>NUCLEOTIDE SEQUENCE [LARGE SCALE GENOMIC DNA]</scope>
    <source>
        <strain evidence="3">cv. PC099</strain>
    </source>
</reference>
<protein>
    <recommendedName>
        <fullName evidence="1">F-box domain-containing protein</fullName>
    </recommendedName>
</protein>
<dbReference type="Pfam" id="PF07734">
    <property type="entry name" value="FBA_1"/>
    <property type="match status" value="1"/>
</dbReference>
<sequence>MRQDFFAFLPSEIIVDILSRLPILTILGCKFVCKSWLDQLESSEFADLHLPQSVPGLAVFQGPELSKPYKIYEFVEEVDLRRSAHFCNVVLEFKFPHFAHIHSSVNGLLFMYNQDTRSPPSLFVCNPITRDYVTIPPPTECQLLDHTFGFGLSKTTDKYKLVKIFRLCSGSAPPDCEVYTIGTRSWRSIAAGTPLKYDGNIGAFLNGNLHWLAFDSKECPQISCFDVETELFSILACPPDRPHDLAYFCCFTVLGDNLCVCDNLEDMIVIWLMKDYGVEKSWTKEYVIKIPSYVRNQLGKFCGYRFPVKIFEDGDVLIAEEDSSELFCYSNKYKTIRESTDPAESCTYGRISTVFYTASFLSTKMFVTEEGSSF</sequence>
<dbReference type="InterPro" id="IPR050796">
    <property type="entry name" value="SCF_F-box_component"/>
</dbReference>
<dbReference type="Pfam" id="PF00646">
    <property type="entry name" value="F-box"/>
    <property type="match status" value="1"/>
</dbReference>
<keyword evidence="3" id="KW-1185">Reference proteome</keyword>
<dbReference type="SUPFAM" id="SSF117281">
    <property type="entry name" value="Kelch motif"/>
    <property type="match status" value="1"/>
</dbReference>
<dbReference type="AlphaFoldDB" id="A0AAD4PCE4"/>
<proteinExistence type="predicted"/>
<dbReference type="InterPro" id="IPR015915">
    <property type="entry name" value="Kelch-typ_b-propeller"/>
</dbReference>
<feature type="domain" description="F-box" evidence="1">
    <location>
        <begin position="3"/>
        <end position="48"/>
    </location>
</feature>
<dbReference type="PANTHER" id="PTHR31672:SF13">
    <property type="entry name" value="F-BOX PROTEIN CPR30-LIKE"/>
    <property type="match status" value="1"/>
</dbReference>
<dbReference type="PROSITE" id="PS50181">
    <property type="entry name" value="FBOX"/>
    <property type="match status" value="1"/>
</dbReference>
<evidence type="ECO:0000259" key="1">
    <source>
        <dbReference type="PROSITE" id="PS50181"/>
    </source>
</evidence>
<comment type="caution">
    <text evidence="2">The sequence shown here is derived from an EMBL/GenBank/DDBJ whole genome shotgun (WGS) entry which is preliminary data.</text>
</comment>
<gene>
    <name evidence="2" type="ORF">C2S53_017905</name>
</gene>